<keyword evidence="6 19" id="KW-0547">Nucleotide-binding</keyword>
<dbReference type="GO" id="GO:0005829">
    <property type="term" value="C:cytosol"/>
    <property type="evidence" value="ECO:0007669"/>
    <property type="project" value="TreeGrafter"/>
</dbReference>
<dbReference type="GO" id="GO:0002937">
    <property type="term" value="P:tRNA 4-thiouridine biosynthesis"/>
    <property type="evidence" value="ECO:0007669"/>
    <property type="project" value="TreeGrafter"/>
</dbReference>
<sequence>MEKVILVRYGEIALKGLNKSFFIDMLLKNIKASLKGLNGVKLEKIQGRFIIRVALEDFDRALDLLRKVFGIVSISEAKAFPNDFEQIKRVAVNMMECINEDTTFKVEARRANKGFSLTSMEINNEVGGHLLDNNQYLKVDVKKPEVKLYIEVREKTYMYSSILQGLGGLPVGCSGKGVLMLSGGIDSPVAGYLMAKRGVEIIAVHFHSFPYTSERARDKVIKLTEIMQDYTGPIKLYIVSFTDIQQELLLSCNERYTTLLMRRIMMKIAERIAIAEEAKALISGESLAQVASQTMESLIVTDNAVELPVYRPLIGMDKNEIIDISQKIDTFETSILPYEDCCTVFVPKHPETRPKLEKILIDEQKIDIEHLIQESINTAEIITM</sequence>
<dbReference type="GO" id="GO:0004810">
    <property type="term" value="F:CCA tRNA nucleotidyltransferase activity"/>
    <property type="evidence" value="ECO:0007669"/>
    <property type="project" value="InterPro"/>
</dbReference>
<dbReference type="InterPro" id="IPR004114">
    <property type="entry name" value="THUMP_dom"/>
</dbReference>
<feature type="binding site" evidence="19">
    <location>
        <position position="284"/>
    </location>
    <ligand>
        <name>ATP</name>
        <dbReference type="ChEBI" id="CHEBI:30616"/>
    </ligand>
</feature>
<dbReference type="InterPro" id="IPR050102">
    <property type="entry name" value="tRNA_sulfurtransferase_ThiI"/>
</dbReference>
<evidence type="ECO:0000256" key="19">
    <source>
        <dbReference type="HAMAP-Rule" id="MF_00021"/>
    </source>
</evidence>
<dbReference type="CDD" id="cd11716">
    <property type="entry name" value="THUMP_ThiI"/>
    <property type="match status" value="1"/>
</dbReference>
<keyword evidence="22" id="KW-1185">Reference proteome</keyword>
<dbReference type="Proteomes" id="UP000440004">
    <property type="component" value="Unassembled WGS sequence"/>
</dbReference>
<comment type="catalytic activity">
    <reaction evidence="11 19">
        <text>[ThiS sulfur-carrier protein]-C-terminal Gly-Gly-AMP + S-sulfanyl-L-cysteinyl-[cysteine desulfurase] + AH2 = [ThiS sulfur-carrier protein]-C-terminal-Gly-aminoethanethioate + L-cysteinyl-[cysteine desulfurase] + A + AMP + 2 H(+)</text>
        <dbReference type="Rhea" id="RHEA:43340"/>
        <dbReference type="Rhea" id="RHEA-COMP:12157"/>
        <dbReference type="Rhea" id="RHEA-COMP:12158"/>
        <dbReference type="Rhea" id="RHEA-COMP:12910"/>
        <dbReference type="Rhea" id="RHEA-COMP:19908"/>
        <dbReference type="ChEBI" id="CHEBI:13193"/>
        <dbReference type="ChEBI" id="CHEBI:15378"/>
        <dbReference type="ChEBI" id="CHEBI:17499"/>
        <dbReference type="ChEBI" id="CHEBI:29950"/>
        <dbReference type="ChEBI" id="CHEBI:61963"/>
        <dbReference type="ChEBI" id="CHEBI:90618"/>
        <dbReference type="ChEBI" id="CHEBI:232372"/>
        <dbReference type="ChEBI" id="CHEBI:456215"/>
    </reaction>
</comment>
<evidence type="ECO:0000256" key="9">
    <source>
        <dbReference type="ARBA" id="ARBA00022977"/>
    </source>
</evidence>
<dbReference type="SMART" id="SM00981">
    <property type="entry name" value="THUMP"/>
    <property type="match status" value="1"/>
</dbReference>
<dbReference type="EC" id="2.8.1.4" evidence="14 19"/>
<evidence type="ECO:0000256" key="13">
    <source>
        <dbReference type="ARBA" id="ARBA00061472"/>
    </source>
</evidence>
<evidence type="ECO:0000256" key="15">
    <source>
        <dbReference type="ARBA" id="ARBA00071867"/>
    </source>
</evidence>
<dbReference type="PROSITE" id="PS51165">
    <property type="entry name" value="THUMP"/>
    <property type="match status" value="1"/>
</dbReference>
<feature type="domain" description="THUMP" evidence="20">
    <location>
        <begin position="59"/>
        <end position="163"/>
    </location>
</feature>
<accession>A0A6A7K9W3</accession>
<dbReference type="Pfam" id="PF02568">
    <property type="entry name" value="ThiI"/>
    <property type="match status" value="1"/>
</dbReference>
<gene>
    <name evidence="19 21" type="primary">thiI</name>
    <name evidence="21" type="ORF">GC105_11065</name>
</gene>
<evidence type="ECO:0000256" key="10">
    <source>
        <dbReference type="ARBA" id="ARBA00050570"/>
    </source>
</evidence>
<evidence type="ECO:0000256" key="2">
    <source>
        <dbReference type="ARBA" id="ARBA00004948"/>
    </source>
</evidence>
<dbReference type="InterPro" id="IPR049961">
    <property type="entry name" value="ThiI_N"/>
</dbReference>
<keyword evidence="4 19" id="KW-0820">tRNA-binding</keyword>
<comment type="catalytic activity">
    <reaction evidence="10 19">
        <text>[ThiI sulfur-carrier protein]-S-sulfanyl-L-cysteine + a uridine in tRNA + 2 reduced [2Fe-2S]-[ferredoxin] + ATP + H(+) = [ThiI sulfur-carrier protein]-L-cysteine + a 4-thiouridine in tRNA + 2 oxidized [2Fe-2S]-[ferredoxin] + AMP + diphosphate</text>
        <dbReference type="Rhea" id="RHEA:24176"/>
        <dbReference type="Rhea" id="RHEA-COMP:10000"/>
        <dbReference type="Rhea" id="RHEA-COMP:10001"/>
        <dbReference type="Rhea" id="RHEA-COMP:13337"/>
        <dbReference type="Rhea" id="RHEA-COMP:13338"/>
        <dbReference type="Rhea" id="RHEA-COMP:13339"/>
        <dbReference type="Rhea" id="RHEA-COMP:13340"/>
        <dbReference type="ChEBI" id="CHEBI:15378"/>
        <dbReference type="ChEBI" id="CHEBI:29950"/>
        <dbReference type="ChEBI" id="CHEBI:30616"/>
        <dbReference type="ChEBI" id="CHEBI:33019"/>
        <dbReference type="ChEBI" id="CHEBI:33737"/>
        <dbReference type="ChEBI" id="CHEBI:33738"/>
        <dbReference type="ChEBI" id="CHEBI:61963"/>
        <dbReference type="ChEBI" id="CHEBI:65315"/>
        <dbReference type="ChEBI" id="CHEBI:136798"/>
        <dbReference type="ChEBI" id="CHEBI:456215"/>
        <dbReference type="EC" id="2.8.1.4"/>
    </reaction>
</comment>
<keyword evidence="9 19" id="KW-0784">Thiamine biosynthesis</keyword>
<comment type="similarity">
    <text evidence="13 19">Belongs to the ThiI family.</text>
</comment>
<dbReference type="GO" id="GO:0052837">
    <property type="term" value="P:thiazole biosynthetic process"/>
    <property type="evidence" value="ECO:0007669"/>
    <property type="project" value="TreeGrafter"/>
</dbReference>
<dbReference type="GO" id="GO:0009228">
    <property type="term" value="P:thiamine biosynthetic process"/>
    <property type="evidence" value="ECO:0007669"/>
    <property type="project" value="UniProtKB-KW"/>
</dbReference>
<comment type="function">
    <text evidence="12 19">Catalyzes the ATP-dependent transfer of a sulfur to tRNA to produce 4-thiouridine in position 8 of tRNAs, which functions as a near-UV photosensor. Also catalyzes the transfer of sulfur to the sulfur carrier protein ThiS, forming ThiS-thiocarboxylate. This is a step in the synthesis of thiazole, in the thiamine biosynthesis pathway. The sulfur is donated as persulfide by IscS.</text>
</comment>
<evidence type="ECO:0000256" key="5">
    <source>
        <dbReference type="ARBA" id="ARBA00022679"/>
    </source>
</evidence>
<dbReference type="GO" id="GO:0005524">
    <property type="term" value="F:ATP binding"/>
    <property type="evidence" value="ECO:0007669"/>
    <property type="project" value="UniProtKB-UniRule"/>
</dbReference>
<dbReference type="SUPFAM" id="SSF143437">
    <property type="entry name" value="THUMP domain-like"/>
    <property type="match status" value="1"/>
</dbReference>
<evidence type="ECO:0000256" key="14">
    <source>
        <dbReference type="ARBA" id="ARBA00066827"/>
    </source>
</evidence>
<feature type="binding site" evidence="19">
    <location>
        <begin position="180"/>
        <end position="181"/>
    </location>
    <ligand>
        <name>ATP</name>
        <dbReference type="ChEBI" id="CHEBI:30616"/>
    </ligand>
</feature>
<evidence type="ECO:0000256" key="3">
    <source>
        <dbReference type="ARBA" id="ARBA00022490"/>
    </source>
</evidence>
<dbReference type="FunFam" id="3.40.50.620:FF:000053">
    <property type="entry name" value="Probable tRNA sulfurtransferase"/>
    <property type="match status" value="1"/>
</dbReference>
<dbReference type="RefSeq" id="WP_152804729.1">
    <property type="nucleotide sequence ID" value="NZ_WHNX01000016.1"/>
</dbReference>
<feature type="binding site" evidence="19">
    <location>
        <begin position="205"/>
        <end position="206"/>
    </location>
    <ligand>
        <name>ATP</name>
        <dbReference type="ChEBI" id="CHEBI:30616"/>
    </ligand>
</feature>
<evidence type="ECO:0000256" key="18">
    <source>
        <dbReference type="ARBA" id="ARBA00080570"/>
    </source>
</evidence>
<evidence type="ECO:0000256" key="16">
    <source>
        <dbReference type="ARBA" id="ARBA00075337"/>
    </source>
</evidence>
<dbReference type="Gene3D" id="3.40.50.620">
    <property type="entry name" value="HUPs"/>
    <property type="match status" value="1"/>
</dbReference>
<reference evidence="21 22" key="1">
    <citation type="submission" date="2019-10" db="EMBL/GenBank/DDBJ databases">
        <title>Alkalibaculum tamaniensis sp.nov., a new alkaliphilic acetogen, isolated on methoxylated aromatics from a mud volcano.</title>
        <authorList>
            <person name="Khomyakova M.A."/>
            <person name="Merkel A.Y."/>
            <person name="Bonch-Osmolovskaya E.A."/>
            <person name="Slobodkin A.I."/>
        </authorList>
    </citation>
    <scope>NUCLEOTIDE SEQUENCE [LARGE SCALE GENOMIC DNA]</scope>
    <source>
        <strain evidence="21 22">M08DMB</strain>
    </source>
</reference>
<dbReference type="Pfam" id="PF22025">
    <property type="entry name" value="ThiI_fer"/>
    <property type="match status" value="1"/>
</dbReference>
<dbReference type="NCBIfam" id="TIGR00342">
    <property type="entry name" value="tRNA uracil 4-sulfurtransferase ThiI"/>
    <property type="match status" value="1"/>
</dbReference>
<keyword evidence="7 19" id="KW-0067">ATP-binding</keyword>
<evidence type="ECO:0000256" key="7">
    <source>
        <dbReference type="ARBA" id="ARBA00022840"/>
    </source>
</evidence>
<dbReference type="InterPro" id="IPR054173">
    <property type="entry name" value="ThiI_fer"/>
</dbReference>
<keyword evidence="3 19" id="KW-0963">Cytoplasm</keyword>
<dbReference type="InterPro" id="IPR003720">
    <property type="entry name" value="tRNA_STrfase"/>
</dbReference>
<dbReference type="CDD" id="cd01712">
    <property type="entry name" value="PPase_ThiI"/>
    <property type="match status" value="1"/>
</dbReference>
<dbReference type="UniPathway" id="UPA00060"/>
<evidence type="ECO:0000256" key="1">
    <source>
        <dbReference type="ARBA" id="ARBA00004496"/>
    </source>
</evidence>
<evidence type="ECO:0000256" key="6">
    <source>
        <dbReference type="ARBA" id="ARBA00022741"/>
    </source>
</evidence>
<evidence type="ECO:0000256" key="8">
    <source>
        <dbReference type="ARBA" id="ARBA00022884"/>
    </source>
</evidence>
<evidence type="ECO:0000256" key="17">
    <source>
        <dbReference type="ARBA" id="ARBA00077849"/>
    </source>
</evidence>
<organism evidence="21 22">
    <name type="scientific">Alkalibaculum sporogenes</name>
    <dbReference type="NCBI Taxonomy" id="2655001"/>
    <lineage>
        <taxon>Bacteria</taxon>
        <taxon>Bacillati</taxon>
        <taxon>Bacillota</taxon>
        <taxon>Clostridia</taxon>
        <taxon>Eubacteriales</taxon>
        <taxon>Eubacteriaceae</taxon>
        <taxon>Alkalibaculum</taxon>
    </lineage>
</organism>
<dbReference type="EMBL" id="WHNX01000016">
    <property type="protein sequence ID" value="MPW26329.1"/>
    <property type="molecule type" value="Genomic_DNA"/>
</dbReference>
<proteinExistence type="inferred from homology"/>
<protein>
    <recommendedName>
        <fullName evidence="15 19">Probable tRNA sulfurtransferase</fullName>
        <ecNumber evidence="14 19">2.8.1.4</ecNumber>
    </recommendedName>
    <alternativeName>
        <fullName evidence="16 19">Sulfur carrier protein ThiS sulfurtransferase</fullName>
    </alternativeName>
    <alternativeName>
        <fullName evidence="17 19">Thiamine biosynthesis protein ThiI</fullName>
    </alternativeName>
    <alternativeName>
        <fullName evidence="18 19">tRNA 4-thiouridine synthase</fullName>
    </alternativeName>
</protein>
<evidence type="ECO:0000256" key="4">
    <source>
        <dbReference type="ARBA" id="ARBA00022555"/>
    </source>
</evidence>
<comment type="pathway">
    <text evidence="2 19">Cofactor biosynthesis; thiamine diphosphate biosynthesis.</text>
</comment>
<dbReference type="Gene3D" id="3.30.2130.30">
    <property type="match status" value="1"/>
</dbReference>
<evidence type="ECO:0000256" key="11">
    <source>
        <dbReference type="ARBA" id="ARBA00052330"/>
    </source>
</evidence>
<evidence type="ECO:0000313" key="22">
    <source>
        <dbReference type="Proteomes" id="UP000440004"/>
    </source>
</evidence>
<name>A0A6A7K9W3_9FIRM</name>
<dbReference type="InterPro" id="IPR020536">
    <property type="entry name" value="ThiI_AANH"/>
</dbReference>
<dbReference type="AlphaFoldDB" id="A0A6A7K9W3"/>
<comment type="caution">
    <text evidence="21">The sequence shown here is derived from an EMBL/GenBank/DDBJ whole genome shotgun (WGS) entry which is preliminary data.</text>
</comment>
<dbReference type="InterPro" id="IPR049962">
    <property type="entry name" value="THUMP_ThiI"/>
</dbReference>
<dbReference type="PANTHER" id="PTHR43209:SF1">
    <property type="entry name" value="TRNA SULFURTRANSFERASE"/>
    <property type="match status" value="1"/>
</dbReference>
<dbReference type="PANTHER" id="PTHR43209">
    <property type="entry name" value="TRNA SULFURTRANSFERASE"/>
    <property type="match status" value="1"/>
</dbReference>
<dbReference type="GO" id="GO:0140741">
    <property type="term" value="F:tRNA-uracil-4 sulfurtransferase activity"/>
    <property type="evidence" value="ECO:0007669"/>
    <property type="project" value="UniProtKB-EC"/>
</dbReference>
<dbReference type="GO" id="GO:0000049">
    <property type="term" value="F:tRNA binding"/>
    <property type="evidence" value="ECO:0007669"/>
    <property type="project" value="UniProtKB-UniRule"/>
</dbReference>
<evidence type="ECO:0000259" key="20">
    <source>
        <dbReference type="PROSITE" id="PS51165"/>
    </source>
</evidence>
<feature type="binding site" evidence="19">
    <location>
        <position position="293"/>
    </location>
    <ligand>
        <name>ATP</name>
        <dbReference type="ChEBI" id="CHEBI:30616"/>
    </ligand>
</feature>
<evidence type="ECO:0000256" key="12">
    <source>
        <dbReference type="ARBA" id="ARBA00058382"/>
    </source>
</evidence>
<comment type="subcellular location">
    <subcellularLocation>
        <location evidence="1 19">Cytoplasm</location>
    </subcellularLocation>
</comment>
<feature type="binding site" evidence="19">
    <location>
        <position position="262"/>
    </location>
    <ligand>
        <name>ATP</name>
        <dbReference type="ChEBI" id="CHEBI:30616"/>
    </ligand>
</feature>
<keyword evidence="5 19" id="KW-0808">Transferase</keyword>
<dbReference type="HAMAP" id="MF_00021">
    <property type="entry name" value="ThiI"/>
    <property type="match status" value="1"/>
</dbReference>
<dbReference type="InterPro" id="IPR014729">
    <property type="entry name" value="Rossmann-like_a/b/a_fold"/>
</dbReference>
<keyword evidence="8 19" id="KW-0694">RNA-binding</keyword>
<dbReference type="GO" id="GO:0009229">
    <property type="term" value="P:thiamine diphosphate biosynthetic process"/>
    <property type="evidence" value="ECO:0007669"/>
    <property type="project" value="UniProtKB-UniRule"/>
</dbReference>
<dbReference type="SUPFAM" id="SSF52402">
    <property type="entry name" value="Adenine nucleotide alpha hydrolases-like"/>
    <property type="match status" value="1"/>
</dbReference>
<dbReference type="Pfam" id="PF02926">
    <property type="entry name" value="THUMP"/>
    <property type="match status" value="1"/>
</dbReference>
<evidence type="ECO:0000313" key="21">
    <source>
        <dbReference type="EMBL" id="MPW26329.1"/>
    </source>
</evidence>